<dbReference type="PANTHER" id="PTHR48111">
    <property type="entry name" value="REGULATOR OF RPOS"/>
    <property type="match status" value="1"/>
</dbReference>
<dbReference type="InterPro" id="IPR036388">
    <property type="entry name" value="WH-like_DNA-bd_sf"/>
</dbReference>
<dbReference type="InterPro" id="IPR001867">
    <property type="entry name" value="OmpR/PhoB-type_DNA-bd"/>
</dbReference>
<feature type="domain" description="Response regulatory" evidence="8">
    <location>
        <begin position="34"/>
        <end position="153"/>
    </location>
</feature>
<dbReference type="GO" id="GO:0000156">
    <property type="term" value="F:phosphorelay response regulator activity"/>
    <property type="evidence" value="ECO:0007669"/>
    <property type="project" value="TreeGrafter"/>
</dbReference>
<dbReference type="AlphaFoldDB" id="Q30RY9"/>
<evidence type="ECO:0000313" key="10">
    <source>
        <dbReference type="EMBL" id="ABB44242.1"/>
    </source>
</evidence>
<feature type="DNA-binding region" description="OmpR/PhoB-type" evidence="7">
    <location>
        <begin position="163"/>
        <end position="258"/>
    </location>
</feature>
<keyword evidence="11" id="KW-1185">Reference proteome</keyword>
<accession>Q30RY9</accession>
<dbReference type="Pfam" id="PF00072">
    <property type="entry name" value="Response_reg"/>
    <property type="match status" value="1"/>
</dbReference>
<dbReference type="KEGG" id="tdn:Suden_0964"/>
<evidence type="ECO:0000256" key="1">
    <source>
        <dbReference type="ARBA" id="ARBA00022553"/>
    </source>
</evidence>
<reference evidence="10 11" key="1">
    <citation type="journal article" date="2008" name="Appl. Environ. Microbiol.">
        <title>Genome of the epsilonproteobacterial chemolithoautotroph Sulfurimonas denitrificans.</title>
        <authorList>
            <person name="Sievert S.M."/>
            <person name="Scott K.M."/>
            <person name="Klotz M.G."/>
            <person name="Chain P.S.G."/>
            <person name="Hauser L.J."/>
            <person name="Hemp J."/>
            <person name="Huegler M."/>
            <person name="Land M."/>
            <person name="Lapidus A."/>
            <person name="Larimer F.W."/>
            <person name="Lucas S."/>
            <person name="Malfatti S.A."/>
            <person name="Meyer F."/>
            <person name="Paulsen I.T."/>
            <person name="Ren Q."/>
            <person name="Simon J."/>
            <person name="Bailey K."/>
            <person name="Diaz E."/>
            <person name="Fitzpatrick K.A."/>
            <person name="Glover B."/>
            <person name="Gwatney N."/>
            <person name="Korajkic A."/>
            <person name="Long A."/>
            <person name="Mobberley J.M."/>
            <person name="Pantry S.N."/>
            <person name="Pazder G."/>
            <person name="Peterson S."/>
            <person name="Quintanilla J.D."/>
            <person name="Sprinkle R."/>
            <person name="Stephens J."/>
            <person name="Thomas P."/>
            <person name="Vaughn R."/>
            <person name="Weber M.J."/>
            <person name="Wooten L.L."/>
        </authorList>
    </citation>
    <scope>NUCLEOTIDE SEQUENCE [LARGE SCALE GENOMIC DNA]</scope>
    <source>
        <strain evidence="11">ATCC 33889 / DSM 1251</strain>
    </source>
</reference>
<dbReference type="Gene3D" id="1.10.10.10">
    <property type="entry name" value="Winged helix-like DNA-binding domain superfamily/Winged helix DNA-binding domain"/>
    <property type="match status" value="1"/>
</dbReference>
<dbReference type="PROSITE" id="PS51755">
    <property type="entry name" value="OMPR_PHOB"/>
    <property type="match status" value="1"/>
</dbReference>
<sequence>MENILDENIYSPEIDLYEFKEQVIELRKYTKEINILIAEDYIVLQQSLFKIFTPLFKEVGIASDGAEGLELYKKKVANGEKYEIILSDIAMPNMNGVEMTKKIREIDDEQIIFIFSAYQDSEYLLELINLDIRRFLTKPISLETLFHELLITCRAIYGKKDLSNKITLRSNVYYYTSERELYIDEIAVKLSNYERLILEFLLSKINSTVSNIEIINYLYFNGVDVELENVRKIVYKLRKKLSNDLIENIHAIGYRIKQ</sequence>
<dbReference type="PROSITE" id="PS50110">
    <property type="entry name" value="RESPONSE_REGULATORY"/>
    <property type="match status" value="1"/>
</dbReference>
<dbReference type="HOGENOM" id="CLU_000445_90_0_7"/>
<evidence type="ECO:0000313" key="11">
    <source>
        <dbReference type="Proteomes" id="UP000002714"/>
    </source>
</evidence>
<keyword evidence="2" id="KW-0902">Two-component regulatory system</keyword>
<evidence type="ECO:0000256" key="2">
    <source>
        <dbReference type="ARBA" id="ARBA00023012"/>
    </source>
</evidence>
<dbReference type="CDD" id="cd17546">
    <property type="entry name" value="REC_hyHK_CKI1_RcsC-like"/>
    <property type="match status" value="1"/>
</dbReference>
<evidence type="ECO:0000256" key="6">
    <source>
        <dbReference type="PROSITE-ProRule" id="PRU00169"/>
    </source>
</evidence>
<organism evidence="10 11">
    <name type="scientific">Sulfurimonas denitrificans (strain ATCC 33889 / DSM 1251)</name>
    <name type="common">Thiomicrospira denitrificans (strain ATCC 33889 / DSM 1251)</name>
    <dbReference type="NCBI Taxonomy" id="326298"/>
    <lineage>
        <taxon>Bacteria</taxon>
        <taxon>Pseudomonadati</taxon>
        <taxon>Campylobacterota</taxon>
        <taxon>Epsilonproteobacteria</taxon>
        <taxon>Campylobacterales</taxon>
        <taxon>Sulfurimonadaceae</taxon>
        <taxon>Sulfurimonas</taxon>
    </lineage>
</organism>
<dbReference type="EMBL" id="CP000153">
    <property type="protein sequence ID" value="ABB44242.1"/>
    <property type="molecule type" value="Genomic_DNA"/>
</dbReference>
<dbReference type="InterPro" id="IPR016032">
    <property type="entry name" value="Sig_transdc_resp-reg_C-effctor"/>
</dbReference>
<dbReference type="GO" id="GO:0000976">
    <property type="term" value="F:transcription cis-regulatory region binding"/>
    <property type="evidence" value="ECO:0007669"/>
    <property type="project" value="TreeGrafter"/>
</dbReference>
<keyword evidence="5" id="KW-0804">Transcription</keyword>
<dbReference type="GO" id="GO:0032993">
    <property type="term" value="C:protein-DNA complex"/>
    <property type="evidence" value="ECO:0007669"/>
    <property type="project" value="TreeGrafter"/>
</dbReference>
<evidence type="ECO:0000256" key="4">
    <source>
        <dbReference type="ARBA" id="ARBA00023125"/>
    </source>
</evidence>
<protein>
    <submittedName>
        <fullName evidence="10">Two component transcriptional regulator, winged helix family</fullName>
    </submittedName>
</protein>
<dbReference type="InterPro" id="IPR001789">
    <property type="entry name" value="Sig_transdc_resp-reg_receiver"/>
</dbReference>
<dbReference type="Gene3D" id="3.40.50.2300">
    <property type="match status" value="1"/>
</dbReference>
<dbReference type="InterPro" id="IPR039420">
    <property type="entry name" value="WalR-like"/>
</dbReference>
<evidence type="ECO:0000259" key="9">
    <source>
        <dbReference type="PROSITE" id="PS51755"/>
    </source>
</evidence>
<evidence type="ECO:0000256" key="7">
    <source>
        <dbReference type="PROSITE-ProRule" id="PRU01091"/>
    </source>
</evidence>
<proteinExistence type="predicted"/>
<dbReference type="Proteomes" id="UP000002714">
    <property type="component" value="Chromosome"/>
</dbReference>
<evidence type="ECO:0000256" key="5">
    <source>
        <dbReference type="ARBA" id="ARBA00023163"/>
    </source>
</evidence>
<evidence type="ECO:0000256" key="3">
    <source>
        <dbReference type="ARBA" id="ARBA00023015"/>
    </source>
</evidence>
<keyword evidence="1 6" id="KW-0597">Phosphoprotein</keyword>
<dbReference type="GO" id="GO:0006355">
    <property type="term" value="P:regulation of DNA-templated transcription"/>
    <property type="evidence" value="ECO:0007669"/>
    <property type="project" value="InterPro"/>
</dbReference>
<dbReference type="PANTHER" id="PTHR48111:SF1">
    <property type="entry name" value="TWO-COMPONENT RESPONSE REGULATOR ORR33"/>
    <property type="match status" value="1"/>
</dbReference>
<gene>
    <name evidence="10" type="ordered locus">Suden_0964</name>
</gene>
<dbReference type="Pfam" id="PF00486">
    <property type="entry name" value="Trans_reg_C"/>
    <property type="match status" value="1"/>
</dbReference>
<feature type="modified residue" description="4-aspartylphosphate" evidence="6">
    <location>
        <position position="88"/>
    </location>
</feature>
<keyword evidence="3" id="KW-0805">Transcription regulation</keyword>
<dbReference type="InterPro" id="IPR011006">
    <property type="entry name" value="CheY-like_superfamily"/>
</dbReference>
<dbReference type="STRING" id="326298.Suden_0964"/>
<dbReference type="SUPFAM" id="SSF52172">
    <property type="entry name" value="CheY-like"/>
    <property type="match status" value="1"/>
</dbReference>
<dbReference type="SMART" id="SM00448">
    <property type="entry name" value="REC"/>
    <property type="match status" value="1"/>
</dbReference>
<feature type="domain" description="OmpR/PhoB-type" evidence="9">
    <location>
        <begin position="163"/>
        <end position="258"/>
    </location>
</feature>
<dbReference type="SUPFAM" id="SSF46894">
    <property type="entry name" value="C-terminal effector domain of the bipartite response regulators"/>
    <property type="match status" value="1"/>
</dbReference>
<name>Q30RY9_SULDN</name>
<evidence type="ECO:0000259" key="8">
    <source>
        <dbReference type="PROSITE" id="PS50110"/>
    </source>
</evidence>
<keyword evidence="4 7" id="KW-0238">DNA-binding</keyword>
<dbReference type="eggNOG" id="COG0745">
    <property type="taxonomic scope" value="Bacteria"/>
</dbReference>
<dbReference type="GO" id="GO:0005829">
    <property type="term" value="C:cytosol"/>
    <property type="evidence" value="ECO:0007669"/>
    <property type="project" value="TreeGrafter"/>
</dbReference>
<dbReference type="SMART" id="SM00862">
    <property type="entry name" value="Trans_reg_C"/>
    <property type="match status" value="1"/>
</dbReference>